<keyword evidence="6 8" id="KW-1133">Transmembrane helix</keyword>
<organism evidence="10 11">
    <name type="scientific">candidate division WOR-1 bacterium RIFOXYB2_FULL_48_7</name>
    <dbReference type="NCBI Taxonomy" id="1802583"/>
    <lineage>
        <taxon>Bacteria</taxon>
        <taxon>Bacillati</taxon>
        <taxon>Saganbacteria</taxon>
    </lineage>
</organism>
<evidence type="ECO:0000256" key="6">
    <source>
        <dbReference type="ARBA" id="ARBA00022989"/>
    </source>
</evidence>
<dbReference type="InterPro" id="IPR050297">
    <property type="entry name" value="LipidA_mod_glycosyltrf_83"/>
</dbReference>
<dbReference type="GO" id="GO:0009103">
    <property type="term" value="P:lipopolysaccharide biosynthetic process"/>
    <property type="evidence" value="ECO:0007669"/>
    <property type="project" value="UniProtKB-ARBA"/>
</dbReference>
<comment type="caution">
    <text evidence="10">The sequence shown here is derived from an EMBL/GenBank/DDBJ whole genome shotgun (WGS) entry which is preliminary data.</text>
</comment>
<evidence type="ECO:0000256" key="5">
    <source>
        <dbReference type="ARBA" id="ARBA00022692"/>
    </source>
</evidence>
<reference evidence="10 11" key="1">
    <citation type="journal article" date="2016" name="Nat. Commun.">
        <title>Thousands of microbial genomes shed light on interconnected biogeochemical processes in an aquifer system.</title>
        <authorList>
            <person name="Anantharaman K."/>
            <person name="Brown C.T."/>
            <person name="Hug L.A."/>
            <person name="Sharon I."/>
            <person name="Castelle C.J."/>
            <person name="Probst A.J."/>
            <person name="Thomas B.C."/>
            <person name="Singh A."/>
            <person name="Wilkins M.J."/>
            <person name="Karaoz U."/>
            <person name="Brodie E.L."/>
            <person name="Williams K.H."/>
            <person name="Hubbard S.S."/>
            <person name="Banfield J.F."/>
        </authorList>
    </citation>
    <scope>NUCLEOTIDE SEQUENCE [LARGE SCALE GENOMIC DNA]</scope>
</reference>
<feature type="transmembrane region" description="Helical" evidence="8">
    <location>
        <begin position="325"/>
        <end position="342"/>
    </location>
</feature>
<keyword evidence="2" id="KW-1003">Cell membrane</keyword>
<feature type="transmembrane region" description="Helical" evidence="8">
    <location>
        <begin position="354"/>
        <end position="373"/>
    </location>
</feature>
<evidence type="ECO:0000313" key="11">
    <source>
        <dbReference type="Proteomes" id="UP000178951"/>
    </source>
</evidence>
<sequence>MPRVSGRDIALKPETIISWLMGLFLLITLLTVPLVGLQNDDASLYALAAKNCVVHGQWLAQFVNPGDPTSFLDKPPVGIWLLAWIPQLIGVNEISIHLPNILYFLLFLGMLYWLIKRLADKETALLATLIASTSLTLVTFSRTPKLDILLTVFSTLAIFSFYGYLQEAKKGWLYLCSLGLALGLLTKSGFGLIIPGLTFLSLIIFSKEARSRTSTIFTSLHFWLAGLLFFCLAGGVLLLQAIPLQEQWLPYLKSLSIQSKYNTSYLAFGWHYSIIGFLLVTIFPWTPLLFGRPPQRSQLRTLALHWLWSNLFFLFFFYNQTDLRTFVPFAVPLSLLAGENLIQLVRGNKVRWPMFFWNLLFWLIFTAAFFLLWQKPYNGDGIFLGSALLPIGLFSLGLFLAQIFYFKPSYQKLYLFIALIIAAYGSLLIVAKPLTDSFNPDINWPNLIKNQRLAGTKFIIYRPPDRNLFYSPDLFYVDFLAGPADSYIWEQDKLKTVFKAEAALVLSDTISWEKLKLKGEILARDNYSLLVVPAGRVN</sequence>
<feature type="transmembrane region" description="Helical" evidence="8">
    <location>
        <begin position="216"/>
        <end position="242"/>
    </location>
</feature>
<keyword evidence="7 8" id="KW-0472">Membrane</keyword>
<dbReference type="EMBL" id="MEUF01000083">
    <property type="protein sequence ID" value="OGC31327.1"/>
    <property type="molecule type" value="Genomic_DNA"/>
</dbReference>
<evidence type="ECO:0000256" key="3">
    <source>
        <dbReference type="ARBA" id="ARBA00022676"/>
    </source>
</evidence>
<name>A0A1F4TFG2_UNCSA</name>
<comment type="subcellular location">
    <subcellularLocation>
        <location evidence="1">Cell membrane</location>
        <topology evidence="1">Multi-pass membrane protein</topology>
    </subcellularLocation>
</comment>
<feature type="transmembrane region" description="Helical" evidence="8">
    <location>
        <begin position="124"/>
        <end position="141"/>
    </location>
</feature>
<evidence type="ECO:0000256" key="7">
    <source>
        <dbReference type="ARBA" id="ARBA00023136"/>
    </source>
</evidence>
<feature type="transmembrane region" description="Helical" evidence="8">
    <location>
        <begin position="413"/>
        <end position="431"/>
    </location>
</feature>
<dbReference type="GO" id="GO:0005886">
    <property type="term" value="C:plasma membrane"/>
    <property type="evidence" value="ECO:0007669"/>
    <property type="project" value="UniProtKB-SubCell"/>
</dbReference>
<dbReference type="PANTHER" id="PTHR33908:SF3">
    <property type="entry name" value="UNDECAPRENYL PHOSPHATE-ALPHA-4-AMINO-4-DEOXY-L-ARABINOSE ARABINOSYL TRANSFERASE"/>
    <property type="match status" value="1"/>
</dbReference>
<keyword evidence="5 8" id="KW-0812">Transmembrane</keyword>
<dbReference type="STRING" id="1802583.A2311_03715"/>
<proteinExistence type="predicted"/>
<gene>
    <name evidence="10" type="ORF">A2311_03715</name>
</gene>
<dbReference type="GO" id="GO:0016763">
    <property type="term" value="F:pentosyltransferase activity"/>
    <property type="evidence" value="ECO:0007669"/>
    <property type="project" value="TreeGrafter"/>
</dbReference>
<feature type="transmembrane region" description="Helical" evidence="8">
    <location>
        <begin position="16"/>
        <end position="37"/>
    </location>
</feature>
<dbReference type="AlphaFoldDB" id="A0A1F4TFG2"/>
<dbReference type="PANTHER" id="PTHR33908">
    <property type="entry name" value="MANNOSYLTRANSFERASE YKCB-RELATED"/>
    <property type="match status" value="1"/>
</dbReference>
<feature type="transmembrane region" description="Helical" evidence="8">
    <location>
        <begin position="171"/>
        <end position="204"/>
    </location>
</feature>
<protein>
    <recommendedName>
        <fullName evidence="9">Glycosyltransferase RgtA/B/C/D-like domain-containing protein</fullName>
    </recommendedName>
</protein>
<accession>A0A1F4TFG2</accession>
<evidence type="ECO:0000256" key="2">
    <source>
        <dbReference type="ARBA" id="ARBA00022475"/>
    </source>
</evidence>
<feature type="transmembrane region" description="Helical" evidence="8">
    <location>
        <begin position="101"/>
        <end position="118"/>
    </location>
</feature>
<keyword evidence="4" id="KW-0808">Transferase</keyword>
<dbReference type="Pfam" id="PF13231">
    <property type="entry name" value="PMT_2"/>
    <property type="match status" value="1"/>
</dbReference>
<evidence type="ECO:0000259" key="9">
    <source>
        <dbReference type="Pfam" id="PF13231"/>
    </source>
</evidence>
<feature type="transmembrane region" description="Helical" evidence="8">
    <location>
        <begin position="385"/>
        <end position="406"/>
    </location>
</feature>
<dbReference type="InterPro" id="IPR038731">
    <property type="entry name" value="RgtA/B/C-like"/>
</dbReference>
<evidence type="ECO:0000256" key="8">
    <source>
        <dbReference type="SAM" id="Phobius"/>
    </source>
</evidence>
<dbReference type="GO" id="GO:0010041">
    <property type="term" value="P:response to iron(III) ion"/>
    <property type="evidence" value="ECO:0007669"/>
    <property type="project" value="TreeGrafter"/>
</dbReference>
<evidence type="ECO:0000256" key="1">
    <source>
        <dbReference type="ARBA" id="ARBA00004651"/>
    </source>
</evidence>
<dbReference type="Proteomes" id="UP000178951">
    <property type="component" value="Unassembled WGS sequence"/>
</dbReference>
<keyword evidence="3" id="KW-0328">Glycosyltransferase</keyword>
<feature type="domain" description="Glycosyltransferase RgtA/B/C/D-like" evidence="9">
    <location>
        <begin position="73"/>
        <end position="230"/>
    </location>
</feature>
<evidence type="ECO:0000313" key="10">
    <source>
        <dbReference type="EMBL" id="OGC31327.1"/>
    </source>
</evidence>
<feature type="transmembrane region" description="Helical" evidence="8">
    <location>
        <begin position="302"/>
        <end position="319"/>
    </location>
</feature>
<feature type="transmembrane region" description="Helical" evidence="8">
    <location>
        <begin position="148"/>
        <end position="165"/>
    </location>
</feature>
<evidence type="ECO:0000256" key="4">
    <source>
        <dbReference type="ARBA" id="ARBA00022679"/>
    </source>
</evidence>
<feature type="transmembrane region" description="Helical" evidence="8">
    <location>
        <begin position="270"/>
        <end position="290"/>
    </location>
</feature>